<accession>A0ABV8U8P9</accession>
<keyword evidence="5 17" id="KW-0121">Carboxypeptidase</keyword>
<reference evidence="18" key="1">
    <citation type="journal article" date="2019" name="Int. J. Syst. Evol. Microbiol.">
        <title>The Global Catalogue of Microorganisms (GCM) 10K type strain sequencing project: providing services to taxonomists for standard genome sequencing and annotation.</title>
        <authorList>
            <consortium name="The Broad Institute Genomics Platform"/>
            <consortium name="The Broad Institute Genome Sequencing Center for Infectious Disease"/>
            <person name="Wu L."/>
            <person name="Ma J."/>
        </authorList>
    </citation>
    <scope>NUCLEOTIDE SEQUENCE [LARGE SCALE GENOMIC DNA]</scope>
    <source>
        <strain evidence="18">CGMCC 1.15304</strain>
    </source>
</reference>
<feature type="domain" description="Penicillin-binding protein transpeptidase" evidence="15">
    <location>
        <begin position="262"/>
        <end position="596"/>
    </location>
</feature>
<evidence type="ECO:0000256" key="3">
    <source>
        <dbReference type="ARBA" id="ARBA00022475"/>
    </source>
</evidence>
<dbReference type="RefSeq" id="WP_068153417.1">
    <property type="nucleotide sequence ID" value="NZ_JBHSCR010000003.1"/>
</dbReference>
<gene>
    <name evidence="17" type="primary">mrdA</name>
    <name evidence="17" type="ORF">ACFO5Q_06980</name>
</gene>
<organism evidence="17 18">
    <name type="scientific">Kordiimonas lipolytica</name>
    <dbReference type="NCBI Taxonomy" id="1662421"/>
    <lineage>
        <taxon>Bacteria</taxon>
        <taxon>Pseudomonadati</taxon>
        <taxon>Pseudomonadota</taxon>
        <taxon>Alphaproteobacteria</taxon>
        <taxon>Kordiimonadales</taxon>
        <taxon>Kordiimonadaceae</taxon>
        <taxon>Kordiimonas</taxon>
    </lineage>
</organism>
<dbReference type="InterPro" id="IPR050515">
    <property type="entry name" value="Beta-lactam/transpept"/>
</dbReference>
<keyword evidence="9" id="KW-0133">Cell shape</keyword>
<dbReference type="PANTHER" id="PTHR30627">
    <property type="entry name" value="PEPTIDOGLYCAN D,D-TRANSPEPTIDASE"/>
    <property type="match status" value="1"/>
</dbReference>
<evidence type="ECO:0000256" key="12">
    <source>
        <dbReference type="ARBA" id="ARBA00023136"/>
    </source>
</evidence>
<dbReference type="EC" id="3.4.16.4" evidence="17"/>
<keyword evidence="4" id="KW-0997">Cell inner membrane</keyword>
<dbReference type="Gene3D" id="3.40.710.10">
    <property type="entry name" value="DD-peptidase/beta-lactamase superfamily"/>
    <property type="match status" value="1"/>
</dbReference>
<feature type="domain" description="Penicillin-binding protein dimerisation" evidence="16">
    <location>
        <begin position="58"/>
        <end position="228"/>
    </location>
</feature>
<evidence type="ECO:0000256" key="8">
    <source>
        <dbReference type="ARBA" id="ARBA00022801"/>
    </source>
</evidence>
<dbReference type="EMBL" id="JBHSCR010000003">
    <property type="protein sequence ID" value="MFC4347586.1"/>
    <property type="molecule type" value="Genomic_DNA"/>
</dbReference>
<dbReference type="SUPFAM" id="SSF56519">
    <property type="entry name" value="Penicillin binding protein dimerisation domain"/>
    <property type="match status" value="1"/>
</dbReference>
<evidence type="ECO:0000256" key="1">
    <source>
        <dbReference type="ARBA" id="ARBA00004167"/>
    </source>
</evidence>
<evidence type="ECO:0000256" key="11">
    <source>
        <dbReference type="ARBA" id="ARBA00022989"/>
    </source>
</evidence>
<proteinExistence type="predicted"/>
<protein>
    <submittedName>
        <fullName evidence="17">Penicillin-binding protein 2</fullName>
        <ecNumber evidence="17">3.4.16.4</ecNumber>
    </submittedName>
</protein>
<evidence type="ECO:0000256" key="5">
    <source>
        <dbReference type="ARBA" id="ARBA00022645"/>
    </source>
</evidence>
<evidence type="ECO:0000256" key="14">
    <source>
        <dbReference type="SAM" id="MobiDB-lite"/>
    </source>
</evidence>
<evidence type="ECO:0000256" key="10">
    <source>
        <dbReference type="ARBA" id="ARBA00022984"/>
    </source>
</evidence>
<keyword evidence="13" id="KW-0961">Cell wall biogenesis/degradation</keyword>
<evidence type="ECO:0000259" key="16">
    <source>
        <dbReference type="Pfam" id="PF03717"/>
    </source>
</evidence>
<dbReference type="InterPro" id="IPR005311">
    <property type="entry name" value="PBP_dimer"/>
</dbReference>
<keyword evidence="12" id="KW-0472">Membrane</keyword>
<feature type="region of interest" description="Disordered" evidence="14">
    <location>
        <begin position="514"/>
        <end position="546"/>
    </location>
</feature>
<dbReference type="Gene3D" id="3.90.1310.10">
    <property type="entry name" value="Penicillin-binding protein 2a (Domain 2)"/>
    <property type="match status" value="1"/>
</dbReference>
<evidence type="ECO:0000256" key="7">
    <source>
        <dbReference type="ARBA" id="ARBA00022692"/>
    </source>
</evidence>
<keyword evidence="10" id="KW-0573">Peptidoglycan synthesis</keyword>
<keyword evidence="11" id="KW-1133">Transmembrane helix</keyword>
<evidence type="ECO:0000256" key="4">
    <source>
        <dbReference type="ARBA" id="ARBA00022519"/>
    </source>
</evidence>
<comment type="subcellular location">
    <subcellularLocation>
        <location evidence="2">Cell membrane</location>
    </subcellularLocation>
    <subcellularLocation>
        <location evidence="1">Membrane</location>
        <topology evidence="1">Single-pass membrane protein</topology>
    </subcellularLocation>
</comment>
<evidence type="ECO:0000256" key="9">
    <source>
        <dbReference type="ARBA" id="ARBA00022960"/>
    </source>
</evidence>
<keyword evidence="6" id="KW-0645">Protease</keyword>
<dbReference type="Pfam" id="PF03717">
    <property type="entry name" value="PBP_dimer"/>
    <property type="match status" value="1"/>
</dbReference>
<dbReference type="Pfam" id="PF00905">
    <property type="entry name" value="Transpeptidase"/>
    <property type="match status" value="1"/>
</dbReference>
<keyword evidence="8 17" id="KW-0378">Hydrolase</keyword>
<dbReference type="InterPro" id="IPR017790">
    <property type="entry name" value="Penicillin-binding_protein_2"/>
</dbReference>
<sequence length="618" mass="68312">MAREGLRYQVFSRRALLLAGAQGLVLTALGGRLYYLSVVQGEKYKLRAEKNRVALRLIAPERGEIFDRNRRKLATNRPDFRVFMIPEQADEIASTLEKIGRVVKLDERRIARLERQIKRQRKFVPITVAQGLDWRTFARVNVAVPDLPGVVTDAGLSRFYPSGNEIAHLIGYLASPGEEEVTANPLYQLPGFKVGRQGLERRYESRLRGSAGTRRVEVNAVGREIRELPPRQEAQAGNDLQLTLDIDLQKFVMEQLGEEAAGAVVMNAKTGEILSLASTPSFDPNEFTRGISTENWQALLKDPRKPLINKAVSGLYPPGSTVKPIIALAALEQGVVKEDTEHYCNGRHRFGNRTFRCWKRGGHGKLDLKGAISNSCDVYFYKIAEELNIEAIADMLRRFGLGQRFDLGIDGEKEGLVPDPAWKRAVRNEPWHGGETLNVSIGQGALLATPLQLAVMTARLASGYKLEPSLVSKDLETDAPDTSFAAMDANPLHMRIARRGMEMVMEVGGTAHDYRRSKSAPTQAGKTGTAQVRRISESEHQEGVRDNDELPWAMRDHALFIGYSPVDDPQVAIGMLVQHGGGGSSVAAPIARAVMDKALALMKQKSPEEPNLPEEGEA</sequence>
<evidence type="ECO:0000256" key="13">
    <source>
        <dbReference type="ARBA" id="ARBA00023316"/>
    </source>
</evidence>
<name>A0ABV8U8P9_9PROT</name>
<feature type="compositionally biased region" description="Basic and acidic residues" evidence="14">
    <location>
        <begin position="534"/>
        <end position="546"/>
    </location>
</feature>
<dbReference type="NCBIfam" id="TIGR03423">
    <property type="entry name" value="pbp2_mrdA"/>
    <property type="match status" value="1"/>
</dbReference>
<dbReference type="Proteomes" id="UP001595776">
    <property type="component" value="Unassembled WGS sequence"/>
</dbReference>
<dbReference type="InterPro" id="IPR012338">
    <property type="entry name" value="Beta-lactam/transpept-like"/>
</dbReference>
<evidence type="ECO:0000313" key="18">
    <source>
        <dbReference type="Proteomes" id="UP001595776"/>
    </source>
</evidence>
<comment type="caution">
    <text evidence="17">The sequence shown here is derived from an EMBL/GenBank/DDBJ whole genome shotgun (WGS) entry which is preliminary data.</text>
</comment>
<evidence type="ECO:0000256" key="2">
    <source>
        <dbReference type="ARBA" id="ARBA00004236"/>
    </source>
</evidence>
<keyword evidence="3" id="KW-1003">Cell membrane</keyword>
<evidence type="ECO:0000256" key="6">
    <source>
        <dbReference type="ARBA" id="ARBA00022670"/>
    </source>
</evidence>
<dbReference type="PANTHER" id="PTHR30627:SF2">
    <property type="entry name" value="PEPTIDOGLYCAN D,D-TRANSPEPTIDASE MRDA"/>
    <property type="match status" value="1"/>
</dbReference>
<dbReference type="SUPFAM" id="SSF56601">
    <property type="entry name" value="beta-lactamase/transpeptidase-like"/>
    <property type="match status" value="1"/>
</dbReference>
<dbReference type="GO" id="GO:0009002">
    <property type="term" value="F:serine-type D-Ala-D-Ala carboxypeptidase activity"/>
    <property type="evidence" value="ECO:0007669"/>
    <property type="project" value="UniProtKB-EC"/>
</dbReference>
<dbReference type="InterPro" id="IPR036138">
    <property type="entry name" value="PBP_dimer_sf"/>
</dbReference>
<keyword evidence="18" id="KW-1185">Reference proteome</keyword>
<keyword evidence="7" id="KW-0812">Transmembrane</keyword>
<feature type="compositionally biased region" description="Polar residues" evidence="14">
    <location>
        <begin position="519"/>
        <end position="530"/>
    </location>
</feature>
<evidence type="ECO:0000313" key="17">
    <source>
        <dbReference type="EMBL" id="MFC4347586.1"/>
    </source>
</evidence>
<dbReference type="InterPro" id="IPR001460">
    <property type="entry name" value="PCN-bd_Tpept"/>
</dbReference>
<evidence type="ECO:0000259" key="15">
    <source>
        <dbReference type="Pfam" id="PF00905"/>
    </source>
</evidence>